<dbReference type="SUPFAM" id="SSF55729">
    <property type="entry name" value="Acyl-CoA N-acyltransferases (Nat)"/>
    <property type="match status" value="1"/>
</dbReference>
<dbReference type="InterPro" id="IPR016181">
    <property type="entry name" value="Acyl_CoA_acyltransferase"/>
</dbReference>
<feature type="domain" description="N-acetyltransferase" evidence="2">
    <location>
        <begin position="31"/>
        <end position="98"/>
    </location>
</feature>
<evidence type="ECO:0000259" key="2">
    <source>
        <dbReference type="Pfam" id="PF00583"/>
    </source>
</evidence>
<evidence type="ECO:0000256" key="1">
    <source>
        <dbReference type="SAM" id="MobiDB-lite"/>
    </source>
</evidence>
<feature type="compositionally biased region" description="Low complexity" evidence="1">
    <location>
        <begin position="139"/>
        <end position="151"/>
    </location>
</feature>
<evidence type="ECO:0000313" key="3">
    <source>
        <dbReference type="EMBL" id="CAA9550394.1"/>
    </source>
</evidence>
<dbReference type="CDD" id="cd04301">
    <property type="entry name" value="NAT_SF"/>
    <property type="match status" value="1"/>
</dbReference>
<dbReference type="Pfam" id="PF00583">
    <property type="entry name" value="Acetyltransf_1"/>
    <property type="match status" value="1"/>
</dbReference>
<dbReference type="GO" id="GO:0016747">
    <property type="term" value="F:acyltransferase activity, transferring groups other than amino-acyl groups"/>
    <property type="evidence" value="ECO:0007669"/>
    <property type="project" value="InterPro"/>
</dbReference>
<organism evidence="3">
    <name type="scientific">uncultured Thermomicrobiales bacterium</name>
    <dbReference type="NCBI Taxonomy" id="1645740"/>
    <lineage>
        <taxon>Bacteria</taxon>
        <taxon>Pseudomonadati</taxon>
        <taxon>Thermomicrobiota</taxon>
        <taxon>Thermomicrobia</taxon>
        <taxon>Thermomicrobiales</taxon>
        <taxon>environmental samples</taxon>
    </lineage>
</organism>
<name>A0A6J4UKQ4_9BACT</name>
<protein>
    <submittedName>
        <fullName evidence="3">Weak similarity to aminoglycoside N(6')-acetyltransferase</fullName>
    </submittedName>
</protein>
<feature type="region of interest" description="Disordered" evidence="1">
    <location>
        <begin position="89"/>
        <end position="151"/>
    </location>
</feature>
<feature type="compositionally biased region" description="Low complexity" evidence="1">
    <location>
        <begin position="114"/>
        <end position="131"/>
    </location>
</feature>
<reference evidence="3" key="1">
    <citation type="submission" date="2020-02" db="EMBL/GenBank/DDBJ databases">
        <authorList>
            <person name="Meier V. D."/>
        </authorList>
    </citation>
    <scope>NUCLEOTIDE SEQUENCE</scope>
    <source>
        <strain evidence="3">AVDCRST_MAG88</strain>
    </source>
</reference>
<feature type="compositionally biased region" description="Low complexity" evidence="1">
    <location>
        <begin position="95"/>
        <end position="106"/>
    </location>
</feature>
<keyword evidence="3" id="KW-0808">Transferase</keyword>
<dbReference type="Gene3D" id="3.40.630.30">
    <property type="match status" value="1"/>
</dbReference>
<gene>
    <name evidence="3" type="ORF">AVDCRST_MAG88-726</name>
</gene>
<dbReference type="InterPro" id="IPR000182">
    <property type="entry name" value="GNAT_dom"/>
</dbReference>
<proteinExistence type="predicted"/>
<sequence>MRVDDLRPNDEPAIQQVAALLVAGFREFAPDAWPNLDAALEEVRESFGPERISRVARDERGVTVGWIGGIRQYDGNVWELHPLVVRPDRQGRGIGRAAASPSGSAPMTSKAARRSPVPTSIPTRSPISPRSGTCAGIPTSSTGSSASLSSA</sequence>
<dbReference type="AlphaFoldDB" id="A0A6J4UKQ4"/>
<accession>A0A6J4UKQ4</accession>
<dbReference type="EMBL" id="CADCWM010000259">
    <property type="protein sequence ID" value="CAA9550394.1"/>
    <property type="molecule type" value="Genomic_DNA"/>
</dbReference>